<protein>
    <submittedName>
        <fullName evidence="8">Glucose-specific phosphotransferase system IIA component</fullName>
    </submittedName>
</protein>
<dbReference type="PANTHER" id="PTHR45008:SF1">
    <property type="entry name" value="PTS SYSTEM GLUCOSE-SPECIFIC EIIA COMPONENT"/>
    <property type="match status" value="1"/>
</dbReference>
<feature type="domain" description="PTS EIIA type-1" evidence="7">
    <location>
        <begin position="25"/>
        <end position="129"/>
    </location>
</feature>
<evidence type="ECO:0000256" key="3">
    <source>
        <dbReference type="ARBA" id="ARBA00022597"/>
    </source>
</evidence>
<keyword evidence="5" id="KW-0598">Phosphotransferase system</keyword>
<dbReference type="Pfam" id="PF00358">
    <property type="entry name" value="PTS_EIIA_1"/>
    <property type="match status" value="1"/>
</dbReference>
<evidence type="ECO:0000256" key="5">
    <source>
        <dbReference type="ARBA" id="ARBA00022683"/>
    </source>
</evidence>
<keyword evidence="2" id="KW-0813">Transport</keyword>
<dbReference type="Proteomes" id="UP001230220">
    <property type="component" value="Unassembled WGS sequence"/>
</dbReference>
<comment type="caution">
    <text evidence="8">The sequence shown here is derived from an EMBL/GenBank/DDBJ whole genome shotgun (WGS) entry which is preliminary data.</text>
</comment>
<dbReference type="Gene3D" id="2.70.70.10">
    <property type="entry name" value="Glucose Permease (Domain IIA)"/>
    <property type="match status" value="1"/>
</dbReference>
<evidence type="ECO:0000313" key="8">
    <source>
        <dbReference type="EMBL" id="MDQ0361226.1"/>
    </source>
</evidence>
<dbReference type="InterPro" id="IPR050890">
    <property type="entry name" value="PTS_EIIA_component"/>
</dbReference>
<keyword evidence="3" id="KW-0762">Sugar transport</keyword>
<comment type="subcellular location">
    <subcellularLocation>
        <location evidence="1">Cytoplasm</location>
    </subcellularLocation>
</comment>
<organism evidence="8 9">
    <name type="scientific">Breznakia pachnodae</name>
    <dbReference type="NCBI Taxonomy" id="265178"/>
    <lineage>
        <taxon>Bacteria</taxon>
        <taxon>Bacillati</taxon>
        <taxon>Bacillota</taxon>
        <taxon>Erysipelotrichia</taxon>
        <taxon>Erysipelotrichales</taxon>
        <taxon>Erysipelotrichaceae</taxon>
        <taxon>Breznakia</taxon>
    </lineage>
</organism>
<dbReference type="PANTHER" id="PTHR45008">
    <property type="entry name" value="PTS SYSTEM GLUCOSE-SPECIFIC EIIA COMPONENT"/>
    <property type="match status" value="1"/>
</dbReference>
<evidence type="ECO:0000256" key="2">
    <source>
        <dbReference type="ARBA" id="ARBA00022448"/>
    </source>
</evidence>
<gene>
    <name evidence="8" type="ORF">J2S15_001973</name>
</gene>
<name>A0ABU0E315_9FIRM</name>
<dbReference type="EMBL" id="JAUSUR010000003">
    <property type="protein sequence ID" value="MDQ0361226.1"/>
    <property type="molecule type" value="Genomic_DNA"/>
</dbReference>
<keyword evidence="6" id="KW-0418">Kinase</keyword>
<reference evidence="8 9" key="1">
    <citation type="submission" date="2023-07" db="EMBL/GenBank/DDBJ databases">
        <title>Genomic Encyclopedia of Type Strains, Phase IV (KMG-IV): sequencing the most valuable type-strain genomes for metagenomic binning, comparative biology and taxonomic classification.</title>
        <authorList>
            <person name="Goeker M."/>
        </authorList>
    </citation>
    <scope>NUCLEOTIDE SEQUENCE [LARGE SCALE GENOMIC DNA]</scope>
    <source>
        <strain evidence="8 9">DSM 16784</strain>
    </source>
</reference>
<keyword evidence="4" id="KW-0808">Transferase</keyword>
<evidence type="ECO:0000259" key="7">
    <source>
        <dbReference type="PROSITE" id="PS51093"/>
    </source>
</evidence>
<dbReference type="InterPro" id="IPR011055">
    <property type="entry name" value="Dup_hybrid_motif"/>
</dbReference>
<evidence type="ECO:0000256" key="4">
    <source>
        <dbReference type="ARBA" id="ARBA00022679"/>
    </source>
</evidence>
<evidence type="ECO:0000256" key="6">
    <source>
        <dbReference type="ARBA" id="ARBA00022777"/>
    </source>
</evidence>
<dbReference type="PROSITE" id="PS00371">
    <property type="entry name" value="PTS_EIIA_TYPE_1_HIS"/>
    <property type="match status" value="1"/>
</dbReference>
<keyword evidence="9" id="KW-1185">Reference proteome</keyword>
<dbReference type="RefSeq" id="WP_307407769.1">
    <property type="nucleotide sequence ID" value="NZ_JAUSUR010000003.1"/>
</dbReference>
<sequence>MEDKNYSMFSAPVSGKIYPLRDSLDEAVAQGFLGRGILILPEDNIVYSPCHGQVVLVYPTKHAIIIKSDDGIAVLVHLGMNTAELNGEGFTVHVKDGDYIEQGQKLLEFDLAFLKDSKLSLLSPIVFPNLNDLDFMSVLHLGEAAANEPLVMICKKDD</sequence>
<evidence type="ECO:0000313" key="9">
    <source>
        <dbReference type="Proteomes" id="UP001230220"/>
    </source>
</evidence>
<dbReference type="SUPFAM" id="SSF51261">
    <property type="entry name" value="Duplicated hybrid motif"/>
    <property type="match status" value="1"/>
</dbReference>
<dbReference type="PROSITE" id="PS51093">
    <property type="entry name" value="PTS_EIIA_TYPE_1"/>
    <property type="match status" value="1"/>
</dbReference>
<accession>A0ABU0E315</accession>
<proteinExistence type="predicted"/>
<dbReference type="NCBIfam" id="TIGR00830">
    <property type="entry name" value="PTBA"/>
    <property type="match status" value="1"/>
</dbReference>
<dbReference type="InterPro" id="IPR001127">
    <property type="entry name" value="PTS_EIIA_1_perm"/>
</dbReference>
<evidence type="ECO:0000256" key="1">
    <source>
        <dbReference type="ARBA" id="ARBA00004496"/>
    </source>
</evidence>